<dbReference type="InterPro" id="IPR021372">
    <property type="entry name" value="DUF2989"/>
</dbReference>
<dbReference type="OrthoDB" id="5900133at2"/>
<protein>
    <recommendedName>
        <fullName evidence="3">DUF2989 domain-containing protein</fullName>
    </recommendedName>
</protein>
<evidence type="ECO:0000313" key="2">
    <source>
        <dbReference type="Proteomes" id="UP000078503"/>
    </source>
</evidence>
<dbReference type="PROSITE" id="PS51257">
    <property type="entry name" value="PROKAR_LIPOPROTEIN"/>
    <property type="match status" value="1"/>
</dbReference>
<evidence type="ECO:0008006" key="3">
    <source>
        <dbReference type="Google" id="ProtNLM"/>
    </source>
</evidence>
<dbReference type="Proteomes" id="UP000078503">
    <property type="component" value="Unassembled WGS sequence"/>
</dbReference>
<dbReference type="AlphaFoldDB" id="A0A178K967"/>
<dbReference type="STRING" id="858640.A3K86_13575"/>
<dbReference type="RefSeq" id="WP_084406610.1">
    <property type="nucleotide sequence ID" value="NZ_LVHF01000028.1"/>
</dbReference>
<sequence>MRSAFTVTFRPALLKYVTIASCALILSGCFERHRSTDSLCESHPQICEQLNVRDGQCRLQRTKLIWKRFDVMNNPIDTEKFKELKFTYDYQMCLEYAARIEPTEHKERKTKRMKALIHSYDSIKRLNNELAESIDPEIIYYRWSQGDKRAMRQFLKLEGKPALETPELQLALATYYNGKDQVKTQNILLHALSLYQQGDKIQPEIIQTLATIAHQQKDSANAYLWIQVGKEFDMPSAEQDKLARFYPMAEDAREALDKKAKRIVKALKKGKFHSGYL</sequence>
<organism evidence="1 2">
    <name type="scientific">Photobacterium jeanii</name>
    <dbReference type="NCBI Taxonomy" id="858640"/>
    <lineage>
        <taxon>Bacteria</taxon>
        <taxon>Pseudomonadati</taxon>
        <taxon>Pseudomonadota</taxon>
        <taxon>Gammaproteobacteria</taxon>
        <taxon>Vibrionales</taxon>
        <taxon>Vibrionaceae</taxon>
        <taxon>Photobacterium</taxon>
    </lineage>
</organism>
<accession>A0A178K967</accession>
<dbReference type="Pfam" id="PF11207">
    <property type="entry name" value="DUF2989"/>
    <property type="match status" value="1"/>
</dbReference>
<dbReference type="EMBL" id="LVHF01000028">
    <property type="protein sequence ID" value="OAN13606.1"/>
    <property type="molecule type" value="Genomic_DNA"/>
</dbReference>
<proteinExistence type="predicted"/>
<name>A0A178K967_9GAMM</name>
<evidence type="ECO:0000313" key="1">
    <source>
        <dbReference type="EMBL" id="OAN13606.1"/>
    </source>
</evidence>
<keyword evidence="2" id="KW-1185">Reference proteome</keyword>
<comment type="caution">
    <text evidence="1">The sequence shown here is derived from an EMBL/GenBank/DDBJ whole genome shotgun (WGS) entry which is preliminary data.</text>
</comment>
<gene>
    <name evidence="1" type="ORF">A3K86_13575</name>
</gene>
<reference evidence="1 2" key="1">
    <citation type="submission" date="2016-03" db="EMBL/GenBank/DDBJ databases">
        <title>Photobacterium proteolyticum sp. nov. a protease producing bacterium isolated from ocean sediments of Laizhou Bay.</title>
        <authorList>
            <person name="Li Y."/>
        </authorList>
    </citation>
    <scope>NUCLEOTIDE SEQUENCE [LARGE SCALE GENOMIC DNA]</scope>
    <source>
        <strain evidence="1 2">R-40508</strain>
    </source>
</reference>